<dbReference type="SUPFAM" id="SSF51735">
    <property type="entry name" value="NAD(P)-binding Rossmann-fold domains"/>
    <property type="match status" value="1"/>
</dbReference>
<keyword evidence="5" id="KW-0812">Transmembrane</keyword>
<dbReference type="Gene3D" id="3.40.50.720">
    <property type="entry name" value="NAD(P)-binding Rossmann-like Domain"/>
    <property type="match status" value="2"/>
</dbReference>
<dbReference type="Pfam" id="PF03720">
    <property type="entry name" value="UDPG_MGDP_dh_C"/>
    <property type="match status" value="1"/>
</dbReference>
<dbReference type="PANTHER" id="PTHR43491">
    <property type="entry name" value="UDP-N-ACETYL-D-MANNOSAMINE DEHYDROGENASE"/>
    <property type="match status" value="1"/>
</dbReference>
<dbReference type="InterPro" id="IPR036291">
    <property type="entry name" value="NAD(P)-bd_dom_sf"/>
</dbReference>
<evidence type="ECO:0000256" key="5">
    <source>
        <dbReference type="SAM" id="Phobius"/>
    </source>
</evidence>
<dbReference type="GO" id="GO:0016616">
    <property type="term" value="F:oxidoreductase activity, acting on the CH-OH group of donors, NAD or NADP as acceptor"/>
    <property type="evidence" value="ECO:0007669"/>
    <property type="project" value="InterPro"/>
</dbReference>
<dbReference type="GO" id="GO:0016628">
    <property type="term" value="F:oxidoreductase activity, acting on the CH-CH group of donors, NAD or NADP as acceptor"/>
    <property type="evidence" value="ECO:0007669"/>
    <property type="project" value="InterPro"/>
</dbReference>
<dbReference type="Pfam" id="PF03721">
    <property type="entry name" value="UDPG_MGDP_dh_N"/>
    <property type="match status" value="2"/>
</dbReference>
<protein>
    <submittedName>
        <fullName evidence="7">UDP-N-acetyl-D-galactosamine dehydrogenase</fullName>
    </submittedName>
</protein>
<dbReference type="InterPro" id="IPR036220">
    <property type="entry name" value="UDP-Glc/GDP-Man_DH_C_sf"/>
</dbReference>
<proteinExistence type="inferred from homology"/>
<dbReference type="PIRSF" id="PIRSF000124">
    <property type="entry name" value="UDPglc_GDPman_dh"/>
    <property type="match status" value="1"/>
</dbReference>
<dbReference type="InterPro" id="IPR017476">
    <property type="entry name" value="UDP-Glc/GDP-Man"/>
</dbReference>
<keyword evidence="2" id="KW-0560">Oxidoreductase</keyword>
<dbReference type="EMBL" id="BQOL01000001">
    <property type="protein sequence ID" value="GKI18114.1"/>
    <property type="molecule type" value="Genomic_DNA"/>
</dbReference>
<dbReference type="Proteomes" id="UP001055105">
    <property type="component" value="Unassembled WGS sequence"/>
</dbReference>
<dbReference type="SUPFAM" id="SSF52413">
    <property type="entry name" value="UDP-glucose/GDP-mannose dehydrogenase C-terminal domain"/>
    <property type="match status" value="1"/>
</dbReference>
<dbReference type="InterPro" id="IPR014027">
    <property type="entry name" value="UDP-Glc/GDP-Man_DH_C"/>
</dbReference>
<dbReference type="InterPro" id="IPR008927">
    <property type="entry name" value="6-PGluconate_DH-like_C_sf"/>
</dbReference>
<dbReference type="InterPro" id="IPR014026">
    <property type="entry name" value="UDP-Glc/GDP-Man_DH_dimer"/>
</dbReference>
<dbReference type="PANTHER" id="PTHR43491:SF2">
    <property type="entry name" value="UDP-N-ACETYL-D-MANNOSAMINE DEHYDROGENASE"/>
    <property type="match status" value="1"/>
</dbReference>
<evidence type="ECO:0000259" key="6">
    <source>
        <dbReference type="SMART" id="SM00984"/>
    </source>
</evidence>
<dbReference type="InterPro" id="IPR028359">
    <property type="entry name" value="UDP_ManNAc/GlcNAc_DH"/>
</dbReference>
<name>A0AA37NMN2_9BACT</name>
<reference evidence="7" key="1">
    <citation type="submission" date="2022-01" db="EMBL/GenBank/DDBJ databases">
        <title>Novel bile acid biosynthetic pathways are enriched in the microbiome of centenarians.</title>
        <authorList>
            <person name="Sato Y."/>
            <person name="Atarashi K."/>
            <person name="Plichta R.D."/>
            <person name="Arai Y."/>
            <person name="Sasajima S."/>
            <person name="Kearney M.S."/>
            <person name="Suda W."/>
            <person name="Takeshita K."/>
            <person name="Sasaki T."/>
            <person name="Okamoto S."/>
            <person name="Skelly N.A."/>
            <person name="Okamura Y."/>
            <person name="Vlamakis H."/>
            <person name="Li Y."/>
            <person name="Tanoue T."/>
            <person name="Takei H."/>
            <person name="Nittono H."/>
            <person name="Narushima S."/>
            <person name="Irie J."/>
            <person name="Itoh H."/>
            <person name="Moriya K."/>
            <person name="Sugiura Y."/>
            <person name="Suematsu M."/>
            <person name="Moritoki N."/>
            <person name="Shibata S."/>
            <person name="Littman R.D."/>
            <person name="Fischbach A.M."/>
            <person name="Uwamino Y."/>
            <person name="Inoue T."/>
            <person name="Honda A."/>
            <person name="Hattori M."/>
            <person name="Murai T."/>
            <person name="Xavier J.R."/>
            <person name="Hirose N."/>
            <person name="Honda K."/>
        </authorList>
    </citation>
    <scope>NUCLEOTIDE SEQUENCE</scope>
    <source>
        <strain evidence="7">CE91-St16</strain>
    </source>
</reference>
<evidence type="ECO:0000313" key="8">
    <source>
        <dbReference type="Proteomes" id="UP001055105"/>
    </source>
</evidence>
<dbReference type="PIRSF" id="PIRSF500136">
    <property type="entry name" value="UDP_ManNAc_DH"/>
    <property type="match status" value="1"/>
</dbReference>
<sequence length="425" mass="46795">MNVPMKKMIYDRLTGRETSLAVIGLGYVGVPVALRFARCFDVVGYDMDARRIEKLREKYGAGCGSIRFTSLEEELSRAAFYIVTVLTPVDERKNPDLTCLVEATRTVARYLKRGDYVVYESTVYPGCTEEVCVPLLEKGSGLKLGADFKVGYSPERINPNDSEHTFSNTAKIVSANDGQALDEVARVYAEVVSADLCRASGIRVAEAAKMAENVQRSVNIALMNELQRLFSRMGIDMDEVIDMASSKWNFVKYRPGLGGGHCIPVDPLYLVSAASKLGVEMPVTSSGCAVNDGMAAYVVRSLLAAMENDRRGARALLMGVTYKENIDDIRNSRIAEMVGLLEREGMSVDVTDPHADPDKVYAMYGIRPVPALRPPYDLIVVAVAHDDYRGLDDAYFRSISRGAALLGDIRGLYKGRIKSLGYWSL</sequence>
<evidence type="ECO:0000256" key="4">
    <source>
        <dbReference type="PIRNR" id="PIRNR000124"/>
    </source>
</evidence>
<dbReference type="SMART" id="SM00984">
    <property type="entry name" value="UDPG_MGDP_dh_C"/>
    <property type="match status" value="1"/>
</dbReference>
<accession>A0AA37NMN2</accession>
<comment type="caution">
    <text evidence="7">The sequence shown here is derived from an EMBL/GenBank/DDBJ whole genome shotgun (WGS) entry which is preliminary data.</text>
</comment>
<feature type="transmembrane region" description="Helical" evidence="5">
    <location>
        <begin position="20"/>
        <end position="37"/>
    </location>
</feature>
<evidence type="ECO:0000256" key="2">
    <source>
        <dbReference type="ARBA" id="ARBA00023002"/>
    </source>
</evidence>
<organism evidence="7 8">
    <name type="scientific">Alistipes finegoldii</name>
    <dbReference type="NCBI Taxonomy" id="214856"/>
    <lineage>
        <taxon>Bacteria</taxon>
        <taxon>Pseudomonadati</taxon>
        <taxon>Bacteroidota</taxon>
        <taxon>Bacteroidia</taxon>
        <taxon>Bacteroidales</taxon>
        <taxon>Rikenellaceae</taxon>
        <taxon>Alistipes</taxon>
    </lineage>
</organism>
<evidence type="ECO:0000256" key="1">
    <source>
        <dbReference type="ARBA" id="ARBA00006601"/>
    </source>
</evidence>
<comment type="similarity">
    <text evidence="1 4">Belongs to the UDP-glucose/GDP-mannose dehydrogenase family.</text>
</comment>
<dbReference type="NCBIfam" id="TIGR03026">
    <property type="entry name" value="NDP-sugDHase"/>
    <property type="match status" value="1"/>
</dbReference>
<gene>
    <name evidence="7" type="primary">capL</name>
    <name evidence="7" type="ORF">CE91St16_10220</name>
</gene>
<keyword evidence="5" id="KW-1133">Transmembrane helix</keyword>
<keyword evidence="3" id="KW-0520">NAD</keyword>
<dbReference type="SUPFAM" id="SSF48179">
    <property type="entry name" value="6-phosphogluconate dehydrogenase C-terminal domain-like"/>
    <property type="match status" value="1"/>
</dbReference>
<dbReference type="GO" id="GO:0051287">
    <property type="term" value="F:NAD binding"/>
    <property type="evidence" value="ECO:0007669"/>
    <property type="project" value="InterPro"/>
</dbReference>
<keyword evidence="5" id="KW-0472">Membrane</keyword>
<dbReference type="InterPro" id="IPR001732">
    <property type="entry name" value="UDP-Glc/GDP-Man_DH_N"/>
</dbReference>
<dbReference type="GO" id="GO:0000271">
    <property type="term" value="P:polysaccharide biosynthetic process"/>
    <property type="evidence" value="ECO:0007669"/>
    <property type="project" value="InterPro"/>
</dbReference>
<dbReference type="AlphaFoldDB" id="A0AA37NMN2"/>
<feature type="domain" description="UDP-glucose/GDP-mannose dehydrogenase C-terminal" evidence="6">
    <location>
        <begin position="316"/>
        <end position="415"/>
    </location>
</feature>
<evidence type="ECO:0000313" key="7">
    <source>
        <dbReference type="EMBL" id="GKI18114.1"/>
    </source>
</evidence>
<evidence type="ECO:0000256" key="3">
    <source>
        <dbReference type="ARBA" id="ARBA00023027"/>
    </source>
</evidence>
<dbReference type="Pfam" id="PF00984">
    <property type="entry name" value="UDPG_MGDP_dh"/>
    <property type="match status" value="1"/>
</dbReference>